<comment type="caution">
    <text evidence="2">The sequence shown here is derived from an EMBL/GenBank/DDBJ whole genome shotgun (WGS) entry which is preliminary data.</text>
</comment>
<feature type="domain" description="Formyl transferase N-terminal" evidence="1">
    <location>
        <begin position="91"/>
        <end position="212"/>
    </location>
</feature>
<organism evidence="2 3">
    <name type="scientific">Candidatus Roizmanbacteria bacterium RIFCSPHIGHO2_12_FULL_33_9</name>
    <dbReference type="NCBI Taxonomy" id="1802045"/>
    <lineage>
        <taxon>Bacteria</taxon>
        <taxon>Candidatus Roizmaniibacteriota</taxon>
    </lineage>
</organism>
<dbReference type="SUPFAM" id="SSF53328">
    <property type="entry name" value="Formyltransferase"/>
    <property type="match status" value="1"/>
</dbReference>
<dbReference type="Pfam" id="PF00551">
    <property type="entry name" value="Formyl_trans_N"/>
    <property type="match status" value="1"/>
</dbReference>
<evidence type="ECO:0000259" key="1">
    <source>
        <dbReference type="Pfam" id="PF00551"/>
    </source>
</evidence>
<protein>
    <recommendedName>
        <fullName evidence="1">Formyl transferase N-terminal domain-containing protein</fullName>
    </recommendedName>
</protein>
<evidence type="ECO:0000313" key="3">
    <source>
        <dbReference type="Proteomes" id="UP000177199"/>
    </source>
</evidence>
<sequence>MKTIIFTSKNHIFANKAIKELFLEKELDIICIIESSILYPGKNTLEALFFFISKSGVSYTLFQIAKFLFFSIGKNIYSFFHFEKENSIFFPYQVIARKKNIPIVSSNNINNPLLVKYLRRKKPDIFVSLFVNQIFRLNLLSIAALGTINMHPSFLPSYRGLSPTVWVLAHNKKTTGVTIHKITDEKVDAGIILAQKKITVKKTDTEYHLYWRCVLEGIPLLKKILRKIKKGEKFKGEKNARTKQSYYSYPTKKAIKNFKKNGRKLIEFKELFYTYQDFVK</sequence>
<evidence type="ECO:0000313" key="2">
    <source>
        <dbReference type="EMBL" id="OGK29792.1"/>
    </source>
</evidence>
<dbReference type="GO" id="GO:0005829">
    <property type="term" value="C:cytosol"/>
    <property type="evidence" value="ECO:0007669"/>
    <property type="project" value="TreeGrafter"/>
</dbReference>
<gene>
    <name evidence="2" type="ORF">A3F29_01825</name>
</gene>
<dbReference type="EMBL" id="MFZV01000057">
    <property type="protein sequence ID" value="OGK29792.1"/>
    <property type="molecule type" value="Genomic_DNA"/>
</dbReference>
<dbReference type="InterPro" id="IPR036477">
    <property type="entry name" value="Formyl_transf_N_sf"/>
</dbReference>
<proteinExistence type="predicted"/>
<dbReference type="Proteomes" id="UP000177199">
    <property type="component" value="Unassembled WGS sequence"/>
</dbReference>
<dbReference type="AlphaFoldDB" id="A0A1F7HG76"/>
<accession>A0A1F7HG76</accession>
<reference evidence="2 3" key="1">
    <citation type="journal article" date="2016" name="Nat. Commun.">
        <title>Thousands of microbial genomes shed light on interconnected biogeochemical processes in an aquifer system.</title>
        <authorList>
            <person name="Anantharaman K."/>
            <person name="Brown C.T."/>
            <person name="Hug L.A."/>
            <person name="Sharon I."/>
            <person name="Castelle C.J."/>
            <person name="Probst A.J."/>
            <person name="Thomas B.C."/>
            <person name="Singh A."/>
            <person name="Wilkins M.J."/>
            <person name="Karaoz U."/>
            <person name="Brodie E.L."/>
            <person name="Williams K.H."/>
            <person name="Hubbard S.S."/>
            <person name="Banfield J.F."/>
        </authorList>
    </citation>
    <scope>NUCLEOTIDE SEQUENCE [LARGE SCALE GENOMIC DNA]</scope>
</reference>
<dbReference type="PANTHER" id="PTHR11138:SF5">
    <property type="entry name" value="METHIONYL-TRNA FORMYLTRANSFERASE, MITOCHONDRIAL"/>
    <property type="match status" value="1"/>
</dbReference>
<dbReference type="GO" id="GO:0004479">
    <property type="term" value="F:methionyl-tRNA formyltransferase activity"/>
    <property type="evidence" value="ECO:0007669"/>
    <property type="project" value="TreeGrafter"/>
</dbReference>
<dbReference type="InterPro" id="IPR002376">
    <property type="entry name" value="Formyl_transf_N"/>
</dbReference>
<name>A0A1F7HG76_9BACT</name>
<dbReference type="Gene3D" id="3.40.50.12230">
    <property type="match status" value="1"/>
</dbReference>
<dbReference type="PANTHER" id="PTHR11138">
    <property type="entry name" value="METHIONYL-TRNA FORMYLTRANSFERASE"/>
    <property type="match status" value="1"/>
</dbReference>